<name>K8F2H7_9CHLO</name>
<sequence length="406" mass="46982">MGQCVSQPLVLDQAAQEEETEETEVKIDLRKDELLLSPRGLHGVFDGVYVDPKLLSKQLKHFRVEIQKKKLAPFWPAEDEETEKSFEFCPICACYYRSVNVTKCCQFKLCSECHARNVNGFLFSFKASQENNNNKKGQHAKPTCVCCRKEDYKVSYRGVQTRKEREQIEKEQKQVEISLERAKVGVEEETRRRQSLTREGKGDGGEVPKGWEEEYSMARLAEEGGSPRAREEVAERSFGRVAWDSNGRNSSSASSLTPSQRISLLRGRSEMFSEMYDALFDDDEDRGSQRSRRSLDLGSRRNSQDFRRNSEEFYRRGVLPPFESAENATNAAITTGNARQQQQQQQQHSRRLVQDFRNMTKVKGKFINTKSATSRKDMKITAKPKKRPMWGKRRRMEEKITRTEKK</sequence>
<evidence type="ECO:0000313" key="2">
    <source>
        <dbReference type="EMBL" id="CCO66280.1"/>
    </source>
</evidence>
<dbReference type="OrthoDB" id="21471at2759"/>
<feature type="region of interest" description="Disordered" evidence="1">
    <location>
        <begin position="366"/>
        <end position="406"/>
    </location>
</feature>
<reference evidence="2 3" key="1">
    <citation type="submission" date="2011-10" db="EMBL/GenBank/DDBJ databases">
        <authorList>
            <person name="Genoscope - CEA"/>
        </authorList>
    </citation>
    <scope>NUCLEOTIDE SEQUENCE [LARGE SCALE GENOMIC DNA]</scope>
    <source>
        <strain evidence="2 3">RCC 1105</strain>
    </source>
</reference>
<feature type="region of interest" description="Disordered" evidence="1">
    <location>
        <begin position="186"/>
        <end position="211"/>
    </location>
</feature>
<organism evidence="2 3">
    <name type="scientific">Bathycoccus prasinos</name>
    <dbReference type="NCBI Taxonomy" id="41875"/>
    <lineage>
        <taxon>Eukaryota</taxon>
        <taxon>Viridiplantae</taxon>
        <taxon>Chlorophyta</taxon>
        <taxon>Mamiellophyceae</taxon>
        <taxon>Mamiellales</taxon>
        <taxon>Bathycoccaceae</taxon>
        <taxon>Bathycoccus</taxon>
    </lineage>
</organism>
<gene>
    <name evidence="2" type="ORF">Bathy07g03980</name>
</gene>
<dbReference type="Proteomes" id="UP000198341">
    <property type="component" value="Chromosome 7"/>
</dbReference>
<accession>K8F2H7</accession>
<dbReference type="PANTHER" id="PTHR31315:SF1">
    <property type="entry name" value="PROTEIN SIP5"/>
    <property type="match status" value="1"/>
</dbReference>
<dbReference type="KEGG" id="bpg:Bathy07g03980"/>
<dbReference type="GO" id="GO:0005737">
    <property type="term" value="C:cytoplasm"/>
    <property type="evidence" value="ECO:0007669"/>
    <property type="project" value="TreeGrafter"/>
</dbReference>
<feature type="region of interest" description="Disordered" evidence="1">
    <location>
        <begin position="283"/>
        <end position="305"/>
    </location>
</feature>
<evidence type="ECO:0000313" key="3">
    <source>
        <dbReference type="Proteomes" id="UP000198341"/>
    </source>
</evidence>
<protein>
    <submittedName>
        <fullName evidence="2">F3F9.7</fullName>
    </submittedName>
</protein>
<dbReference type="STRING" id="41875.K8F2H7"/>
<dbReference type="eggNOG" id="KOG2789">
    <property type="taxonomic scope" value="Eukaryota"/>
</dbReference>
<dbReference type="PANTHER" id="PTHR31315">
    <property type="entry name" value="PROTEIN SIP5"/>
    <property type="match status" value="1"/>
</dbReference>
<dbReference type="GeneID" id="19014887"/>
<dbReference type="EMBL" id="FO082272">
    <property type="protein sequence ID" value="CCO66280.1"/>
    <property type="molecule type" value="Genomic_DNA"/>
</dbReference>
<dbReference type="AlphaFoldDB" id="K8F2H7"/>
<dbReference type="InterPro" id="IPR039301">
    <property type="entry name" value="Sip5/DA2"/>
</dbReference>
<feature type="compositionally biased region" description="Basic and acidic residues" evidence="1">
    <location>
        <begin position="395"/>
        <end position="406"/>
    </location>
</feature>
<dbReference type="RefSeq" id="XP_007512192.1">
    <property type="nucleotide sequence ID" value="XM_007512130.1"/>
</dbReference>
<evidence type="ECO:0000256" key="1">
    <source>
        <dbReference type="SAM" id="MobiDB-lite"/>
    </source>
</evidence>
<proteinExistence type="predicted"/>
<feature type="compositionally biased region" description="Basic and acidic residues" evidence="1">
    <location>
        <begin position="293"/>
        <end position="305"/>
    </location>
</feature>
<feature type="compositionally biased region" description="Basic residues" evidence="1">
    <location>
        <begin position="382"/>
        <end position="394"/>
    </location>
</feature>
<keyword evidence="3" id="KW-1185">Reference proteome</keyword>